<keyword evidence="2" id="KW-1185">Reference proteome</keyword>
<dbReference type="EMBL" id="AOJL01000062">
    <property type="protein sequence ID" value="ELZ43405.1"/>
    <property type="molecule type" value="Genomic_DNA"/>
</dbReference>
<dbReference type="Proteomes" id="UP000011509">
    <property type="component" value="Unassembled WGS sequence"/>
</dbReference>
<dbReference type="STRING" id="1227466.C464_16802"/>
<sequence>MTLASRLDVSPKIHLDDAELQQTIYSMVARLIGGLAQIEHQQKLQLIRSGVRATQSAGKWTARQSPASTAGDFATIANDTGIAESMLRSLHQDRRDLYLGGEAEDKRIDDALTDVHPLEDARAEDPEFEELRERVERLEETTDFNNR</sequence>
<gene>
    <name evidence="1" type="ORF">C464_16802</name>
</gene>
<evidence type="ECO:0000313" key="2">
    <source>
        <dbReference type="Proteomes" id="UP000011509"/>
    </source>
</evidence>
<name>M0E6I0_9EURY</name>
<comment type="caution">
    <text evidence="1">The sequence shown here is derived from an EMBL/GenBank/DDBJ whole genome shotgun (WGS) entry which is preliminary data.</text>
</comment>
<accession>M0E6I0</accession>
<protein>
    <submittedName>
        <fullName evidence="1">Uncharacterized protein</fullName>
    </submittedName>
</protein>
<reference evidence="1 2" key="1">
    <citation type="journal article" date="2014" name="PLoS Genet.">
        <title>Phylogenetically driven sequencing of extremely halophilic archaea reveals strategies for static and dynamic osmo-response.</title>
        <authorList>
            <person name="Becker E.A."/>
            <person name="Seitzer P.M."/>
            <person name="Tritt A."/>
            <person name="Larsen D."/>
            <person name="Krusor M."/>
            <person name="Yao A.I."/>
            <person name="Wu D."/>
            <person name="Madern D."/>
            <person name="Eisen J.A."/>
            <person name="Darling A.E."/>
            <person name="Facciotti M.T."/>
        </authorList>
    </citation>
    <scope>NUCLEOTIDE SEQUENCE [LARGE SCALE GENOMIC DNA]</scope>
    <source>
        <strain evidence="1 2">DSM 10284</strain>
    </source>
</reference>
<dbReference type="PATRIC" id="fig|1227466.3.peg.3340"/>
<organism evidence="1 2">
    <name type="scientific">Halorubrum coriense DSM 10284</name>
    <dbReference type="NCBI Taxonomy" id="1227466"/>
    <lineage>
        <taxon>Archaea</taxon>
        <taxon>Methanobacteriati</taxon>
        <taxon>Methanobacteriota</taxon>
        <taxon>Stenosarchaea group</taxon>
        <taxon>Halobacteria</taxon>
        <taxon>Halobacteriales</taxon>
        <taxon>Haloferacaceae</taxon>
        <taxon>Halorubrum</taxon>
    </lineage>
</organism>
<evidence type="ECO:0000313" key="1">
    <source>
        <dbReference type="EMBL" id="ELZ43405.1"/>
    </source>
</evidence>
<proteinExistence type="predicted"/>
<dbReference type="AlphaFoldDB" id="M0E6I0"/>